<organism evidence="2">
    <name type="scientific">marine sediment metagenome</name>
    <dbReference type="NCBI Taxonomy" id="412755"/>
    <lineage>
        <taxon>unclassified sequences</taxon>
        <taxon>metagenomes</taxon>
        <taxon>ecological metagenomes</taxon>
    </lineage>
</organism>
<dbReference type="EMBL" id="BARS01010033">
    <property type="protein sequence ID" value="GAF88975.1"/>
    <property type="molecule type" value="Genomic_DNA"/>
</dbReference>
<comment type="caution">
    <text evidence="2">The sequence shown here is derived from an EMBL/GenBank/DDBJ whole genome shotgun (WGS) entry which is preliminary data.</text>
</comment>
<feature type="non-terminal residue" evidence="2">
    <location>
        <position position="85"/>
    </location>
</feature>
<reference evidence="2" key="1">
    <citation type="journal article" date="2014" name="Front. Microbiol.">
        <title>High frequency of phylogenetically diverse reductive dehalogenase-homologous genes in deep subseafloor sedimentary metagenomes.</title>
        <authorList>
            <person name="Kawai M."/>
            <person name="Futagami T."/>
            <person name="Toyoda A."/>
            <person name="Takaki Y."/>
            <person name="Nishi S."/>
            <person name="Hori S."/>
            <person name="Arai W."/>
            <person name="Tsubouchi T."/>
            <person name="Morono Y."/>
            <person name="Uchiyama I."/>
            <person name="Ito T."/>
            <person name="Fujiyama A."/>
            <person name="Inagaki F."/>
            <person name="Takami H."/>
        </authorList>
    </citation>
    <scope>NUCLEOTIDE SEQUENCE</scope>
    <source>
        <strain evidence="2">Expedition CK06-06</strain>
    </source>
</reference>
<name>X0UKJ0_9ZZZZ</name>
<feature type="compositionally biased region" description="Basic and acidic residues" evidence="1">
    <location>
        <begin position="34"/>
        <end position="85"/>
    </location>
</feature>
<accession>X0UKJ0</accession>
<gene>
    <name evidence="2" type="ORF">S01H1_18721</name>
</gene>
<feature type="region of interest" description="Disordered" evidence="1">
    <location>
        <begin position="18"/>
        <end position="85"/>
    </location>
</feature>
<dbReference type="AlphaFoldDB" id="X0UKJ0"/>
<sequence length="85" mass="9698">MDIYLVNVKKHDDNTFIFKNNNTPNKPGISISISKDDNKQEISKDKDGEISDDKELEISKDKELEISKDKDGEISKDKDGEIIKD</sequence>
<proteinExistence type="predicted"/>
<evidence type="ECO:0000256" key="1">
    <source>
        <dbReference type="SAM" id="MobiDB-lite"/>
    </source>
</evidence>
<protein>
    <submittedName>
        <fullName evidence="2">Uncharacterized protein</fullName>
    </submittedName>
</protein>
<evidence type="ECO:0000313" key="2">
    <source>
        <dbReference type="EMBL" id="GAF88975.1"/>
    </source>
</evidence>